<reference evidence="5" key="2">
    <citation type="submission" date="2020-09" db="EMBL/GenBank/DDBJ databases">
        <authorList>
            <person name="Sun Q."/>
            <person name="Kim S."/>
        </authorList>
    </citation>
    <scope>NUCLEOTIDE SEQUENCE</scope>
    <source>
        <strain evidence="5">KCTC 42731</strain>
    </source>
</reference>
<dbReference type="Gene3D" id="3.20.20.370">
    <property type="entry name" value="Glycoside hydrolase/deacetylase"/>
    <property type="match status" value="1"/>
</dbReference>
<dbReference type="InterPro" id="IPR002509">
    <property type="entry name" value="NODB_dom"/>
</dbReference>
<keyword evidence="2" id="KW-0378">Hydrolase</keyword>
<comment type="caution">
    <text evidence="5">The sequence shown here is derived from an EMBL/GenBank/DDBJ whole genome shotgun (WGS) entry which is preliminary data.</text>
</comment>
<dbReference type="InterPro" id="IPR050248">
    <property type="entry name" value="Polysacc_deacetylase_ArnD"/>
</dbReference>
<keyword evidence="6" id="KW-1185">Reference proteome</keyword>
<dbReference type="RefSeq" id="WP_189767014.1">
    <property type="nucleotide sequence ID" value="NZ_BNCK01000001.1"/>
</dbReference>
<reference evidence="5" key="1">
    <citation type="journal article" date="2014" name="Int. J. Syst. Evol. Microbiol.">
        <title>Complete genome sequence of Corynebacterium casei LMG S-19264T (=DSM 44701T), isolated from a smear-ripened cheese.</title>
        <authorList>
            <consortium name="US DOE Joint Genome Institute (JGI-PGF)"/>
            <person name="Walter F."/>
            <person name="Albersmeier A."/>
            <person name="Kalinowski J."/>
            <person name="Ruckert C."/>
        </authorList>
    </citation>
    <scope>NUCLEOTIDE SEQUENCE</scope>
    <source>
        <strain evidence="5">KCTC 42731</strain>
    </source>
</reference>
<evidence type="ECO:0000259" key="4">
    <source>
        <dbReference type="PROSITE" id="PS51677"/>
    </source>
</evidence>
<proteinExistence type="predicted"/>
<dbReference type="GO" id="GO:0016810">
    <property type="term" value="F:hydrolase activity, acting on carbon-nitrogen (but not peptide) bonds"/>
    <property type="evidence" value="ECO:0007669"/>
    <property type="project" value="InterPro"/>
</dbReference>
<dbReference type="Pfam" id="PF01522">
    <property type="entry name" value="Polysacc_deac_1"/>
    <property type="match status" value="1"/>
</dbReference>
<sequence>MKLKLAVSLFVIFCLNQSQAKEIAITFDDSPRHATGYFDGKTRALKLIEQLKQHDVPQVAFFSVSSRLDKEGIERLKLYANAGHVIANHTHNHPNFNQLTLAQYQENFLLADEKLSTFKNYKKWFRFPYLREGDTQEKRDGMRKTLADNGYLNAYITLNNYDWHIESLFQNTIKQGIAIDMQRMSQFYVEQLIDSINYYDELAIKHLGYSPKHVLLLHEMDISALFIGDLVTELRKQGWKIIPVEDAYTDKITDYQTTRIFKFNPGRVGEIARDKGQKKNLWHHSLDEKYLEQKFNQQVLMQ</sequence>
<protein>
    <submittedName>
        <fullName evidence="5">Polysaccharide deacetylase</fullName>
    </submittedName>
</protein>
<dbReference type="PROSITE" id="PS51677">
    <property type="entry name" value="NODB"/>
    <property type="match status" value="1"/>
</dbReference>
<feature type="domain" description="NodB homology" evidence="4">
    <location>
        <begin position="21"/>
        <end position="242"/>
    </location>
</feature>
<dbReference type="GO" id="GO:0016020">
    <property type="term" value="C:membrane"/>
    <property type="evidence" value="ECO:0007669"/>
    <property type="project" value="TreeGrafter"/>
</dbReference>
<evidence type="ECO:0000313" key="5">
    <source>
        <dbReference type="EMBL" id="GHF79812.1"/>
    </source>
</evidence>
<dbReference type="GO" id="GO:0005975">
    <property type="term" value="P:carbohydrate metabolic process"/>
    <property type="evidence" value="ECO:0007669"/>
    <property type="project" value="InterPro"/>
</dbReference>
<dbReference type="GO" id="GO:0046872">
    <property type="term" value="F:metal ion binding"/>
    <property type="evidence" value="ECO:0007669"/>
    <property type="project" value="UniProtKB-KW"/>
</dbReference>
<dbReference type="SUPFAM" id="SSF88713">
    <property type="entry name" value="Glycoside hydrolase/deacetylase"/>
    <property type="match status" value="1"/>
</dbReference>
<dbReference type="Proteomes" id="UP000623842">
    <property type="component" value="Unassembled WGS sequence"/>
</dbReference>
<feature type="signal peptide" evidence="3">
    <location>
        <begin position="1"/>
        <end position="20"/>
    </location>
</feature>
<evidence type="ECO:0000256" key="3">
    <source>
        <dbReference type="SAM" id="SignalP"/>
    </source>
</evidence>
<evidence type="ECO:0000313" key="6">
    <source>
        <dbReference type="Proteomes" id="UP000623842"/>
    </source>
</evidence>
<dbReference type="EMBL" id="BNCK01000001">
    <property type="protein sequence ID" value="GHF79812.1"/>
    <property type="molecule type" value="Genomic_DNA"/>
</dbReference>
<name>A0A919EHA0_9GAMM</name>
<keyword evidence="3" id="KW-0732">Signal</keyword>
<dbReference type="PANTHER" id="PTHR10587:SF133">
    <property type="entry name" value="CHITIN DEACETYLASE 1-RELATED"/>
    <property type="match status" value="1"/>
</dbReference>
<feature type="chain" id="PRO_5037149152" evidence="3">
    <location>
        <begin position="21"/>
        <end position="302"/>
    </location>
</feature>
<evidence type="ECO:0000256" key="2">
    <source>
        <dbReference type="ARBA" id="ARBA00022801"/>
    </source>
</evidence>
<dbReference type="InterPro" id="IPR011330">
    <property type="entry name" value="Glyco_hydro/deAcase_b/a-brl"/>
</dbReference>
<accession>A0A919EHA0</accession>
<keyword evidence="1" id="KW-0479">Metal-binding</keyword>
<evidence type="ECO:0000256" key="1">
    <source>
        <dbReference type="ARBA" id="ARBA00022723"/>
    </source>
</evidence>
<dbReference type="AlphaFoldDB" id="A0A919EHA0"/>
<dbReference type="PANTHER" id="PTHR10587">
    <property type="entry name" value="GLYCOSYL TRANSFERASE-RELATED"/>
    <property type="match status" value="1"/>
</dbReference>
<gene>
    <name evidence="5" type="ORF">GCM10017161_03760</name>
</gene>
<organism evidence="5 6">
    <name type="scientific">Thalassotalea marina</name>
    <dbReference type="NCBI Taxonomy" id="1673741"/>
    <lineage>
        <taxon>Bacteria</taxon>
        <taxon>Pseudomonadati</taxon>
        <taxon>Pseudomonadota</taxon>
        <taxon>Gammaproteobacteria</taxon>
        <taxon>Alteromonadales</taxon>
        <taxon>Colwelliaceae</taxon>
        <taxon>Thalassotalea</taxon>
    </lineage>
</organism>